<protein>
    <submittedName>
        <fullName evidence="3">Copper amine oxidase N-terminal domain-containing protein</fullName>
    </submittedName>
</protein>
<dbReference type="Proteomes" id="UP001596105">
    <property type="component" value="Unassembled WGS sequence"/>
</dbReference>
<evidence type="ECO:0000259" key="1">
    <source>
        <dbReference type="Pfam" id="PF07833"/>
    </source>
</evidence>
<dbReference type="Pfam" id="PF16244">
    <property type="entry name" value="DUF4901"/>
    <property type="match status" value="1"/>
</dbReference>
<dbReference type="RefSeq" id="WP_209750126.1">
    <property type="nucleotide sequence ID" value="NZ_JBHSMH010000034.1"/>
</dbReference>
<dbReference type="Pfam" id="PF07833">
    <property type="entry name" value="Cu_amine_oxidN1"/>
    <property type="match status" value="1"/>
</dbReference>
<evidence type="ECO:0000313" key="3">
    <source>
        <dbReference type="EMBL" id="MFC5469441.1"/>
    </source>
</evidence>
<keyword evidence="4" id="KW-1185">Reference proteome</keyword>
<name>A0ABW0LY00_9BACL</name>
<organism evidence="3 4">
    <name type="scientific">Cohnella suwonensis</name>
    <dbReference type="NCBI Taxonomy" id="696072"/>
    <lineage>
        <taxon>Bacteria</taxon>
        <taxon>Bacillati</taxon>
        <taxon>Bacillota</taxon>
        <taxon>Bacilli</taxon>
        <taxon>Bacillales</taxon>
        <taxon>Paenibacillaceae</taxon>
        <taxon>Cohnella</taxon>
    </lineage>
</organism>
<dbReference type="InterPro" id="IPR032599">
    <property type="entry name" value="YcdB/YcdC_rep_domain"/>
</dbReference>
<evidence type="ECO:0000259" key="2">
    <source>
        <dbReference type="Pfam" id="PF16244"/>
    </source>
</evidence>
<proteinExistence type="predicted"/>
<dbReference type="InterPro" id="IPR036582">
    <property type="entry name" value="Mao_N_sf"/>
</dbReference>
<gene>
    <name evidence="3" type="ORF">ACFPPD_11980</name>
</gene>
<reference evidence="4" key="1">
    <citation type="journal article" date="2019" name="Int. J. Syst. Evol. Microbiol.">
        <title>The Global Catalogue of Microorganisms (GCM) 10K type strain sequencing project: providing services to taxonomists for standard genome sequencing and annotation.</title>
        <authorList>
            <consortium name="The Broad Institute Genomics Platform"/>
            <consortium name="The Broad Institute Genome Sequencing Center for Infectious Disease"/>
            <person name="Wu L."/>
            <person name="Ma J."/>
        </authorList>
    </citation>
    <scope>NUCLEOTIDE SEQUENCE [LARGE SCALE GENOMIC DNA]</scope>
    <source>
        <strain evidence="4">CCUG 57113</strain>
    </source>
</reference>
<sequence>MRTWILVMLACLLLWMGGVESVPHAAAEKDFISLDTKEQAIARAMELMLIPNDAQITEATRVGSSSGLWRLGFLTAEKNENGNATHGGEIVLRSSDGELLSYSQWKWPTDSTGWGPAQEAFDMSKEKVDREEAIKIARSFLDGQPWKLNAEWIVDPYPESEYSTRTDSKTMHKIRFDRANKGMRLDQQTFSVFVDRISGEVVAYEVNWHKTEFVSPSHMLDQAAAARILVDLAQPYLTNAEGGNDLLGYAMVFEYTLDAVKGTLPERYNIPIPNDKVVGKPKISNAMAKQLLLSMYEIELQYAITDTSMEGWRVEPFYRMVVKPEVPRFYTGKAPIVDARSGQWKDFVGAPLQRAMPEPSDWLIAAAASTGRIRYPSAIAVEGEFVALTAAPIVQNGKVLTSAKELMTAIRGNLLWDAKTSKLTAIKDGKRLVMKAGSDKALLNGKTIRLQSAVRIVKGRTHMPATAIQQAFGANVSWQASSRFLLIRMNDRPVTPTASELGKLRWDAQLEWARNGFR</sequence>
<accession>A0ABW0LY00</accession>
<feature type="domain" description="Copper amine oxidase-like N-terminal" evidence="1">
    <location>
        <begin position="381"/>
        <end position="485"/>
    </location>
</feature>
<dbReference type="InterPro" id="IPR012854">
    <property type="entry name" value="Cu_amine_oxidase-like_N"/>
</dbReference>
<dbReference type="SUPFAM" id="SSF55383">
    <property type="entry name" value="Copper amine oxidase, domain N"/>
    <property type="match status" value="1"/>
</dbReference>
<dbReference type="EMBL" id="JBHSMH010000034">
    <property type="protein sequence ID" value="MFC5469441.1"/>
    <property type="molecule type" value="Genomic_DNA"/>
</dbReference>
<dbReference type="Gene3D" id="3.30.457.10">
    <property type="entry name" value="Copper amine oxidase-like, N-terminal domain"/>
    <property type="match status" value="1"/>
</dbReference>
<feature type="domain" description="YcdB/YcdC repeated" evidence="2">
    <location>
        <begin position="37"/>
        <end position="208"/>
    </location>
</feature>
<evidence type="ECO:0000313" key="4">
    <source>
        <dbReference type="Proteomes" id="UP001596105"/>
    </source>
</evidence>
<comment type="caution">
    <text evidence="3">The sequence shown here is derived from an EMBL/GenBank/DDBJ whole genome shotgun (WGS) entry which is preliminary data.</text>
</comment>